<accession>A0A3Q3ND23</accession>
<dbReference type="Ensembl" id="ENSMAMT00000031048.2">
    <property type="protein sequence ID" value="ENSMAMP00000030259.1"/>
    <property type="gene ID" value="ENSMAMG00000020406.2"/>
</dbReference>
<protein>
    <submittedName>
        <fullName evidence="2">DNA damage-induced apoptosis suppressor</fullName>
    </submittedName>
</protein>
<dbReference type="SUPFAM" id="SSF50249">
    <property type="entry name" value="Nucleic acid-binding proteins"/>
    <property type="match status" value="1"/>
</dbReference>
<name>A0A3Q3ND23_9TELE</name>
<dbReference type="InterPro" id="IPR043522">
    <property type="entry name" value="DDIAS"/>
</dbReference>
<evidence type="ECO:0000256" key="1">
    <source>
        <dbReference type="SAM" id="MobiDB-lite"/>
    </source>
</evidence>
<dbReference type="OrthoDB" id="9948238at2759"/>
<dbReference type="GO" id="GO:0005737">
    <property type="term" value="C:cytoplasm"/>
    <property type="evidence" value="ECO:0007669"/>
    <property type="project" value="TreeGrafter"/>
</dbReference>
<dbReference type="GO" id="GO:1902230">
    <property type="term" value="P:negative regulation of intrinsic apoptotic signaling pathway in response to DNA damage"/>
    <property type="evidence" value="ECO:0007669"/>
    <property type="project" value="InterPro"/>
</dbReference>
<dbReference type="AlphaFoldDB" id="A0A3Q3ND23"/>
<feature type="region of interest" description="Disordered" evidence="1">
    <location>
        <begin position="254"/>
        <end position="287"/>
    </location>
</feature>
<reference evidence="2" key="1">
    <citation type="submission" date="2025-08" db="UniProtKB">
        <authorList>
            <consortium name="Ensembl"/>
        </authorList>
    </citation>
    <scope>IDENTIFICATION</scope>
</reference>
<dbReference type="STRING" id="205130.ENSMAMP00000030259"/>
<evidence type="ECO:0000313" key="2">
    <source>
        <dbReference type="Ensembl" id="ENSMAMP00000030259.1"/>
    </source>
</evidence>
<dbReference type="RefSeq" id="XP_026147470.1">
    <property type="nucleotide sequence ID" value="XM_026291685.1"/>
</dbReference>
<sequence length="1045" mass="115079">MSAGRALVDCAVLSLQDTCVFYPCCQCCFSRIDVEQRDTLRCRCSRCGYSCAREQVEYRYRLALRVARDKCIFGVTVFGTCLNPFFGIPASGLQRLVHSVDGPVGAATRSTLLAKAVEDCFIGRHFIFGIKVTGKESGLWLGGHAANEYSNKSRVQFIASQMILPIATGLGGCSVVSYYQALLQKTAECELGSTDPRKTGRAPATSLILIPHRTPAGSFSNTTLSASGFLSLQSSQHQDCSLAPTPPWQQSLGLVTSSAEQEEGYSTQDSADENNTQAENNKTPHDAQMGCLENCKVTEARTMSPLSLEQRSYYSLSFDTYQYSSTEKPVVNNPILNTWASPSQPGLKNDLPLSFKTNEFTSRQPTTTFLSSSLAWDDLPFSESLTDFLCEADKNFDGATEPHLNVPDHKETARKNLEIRSQTKTLSTESTSACQSSTQEAESHSRTVLDVTNSSPPDNTGDTHDSSEQVCKNPVRCINRSQGRAICSHECNQDDEEACSFENEAEQLEDNTYDCSADLFSSSLTMDMNTEMLNTHAETARVAAEACPPLSIPDKQHQRSDGTKVQHSAPDKLKVKSIKCINGDSLFPPVTLDLDFIPPSQSTPSVKLAVVSAKVTTSLCTLNSVSAHQLSRRSIKSTKENLLWNTTTNKCCHGFTKILCKEEQDYDSVSETEAHKNMQIQKGTARKKLKIRSQDENLSTASTCVCQSSTQEAESHSRVLLDVTNSHAPNNTGDPHDLSDQVCKNPVRYTNRSQDRTICSHECNQDDEETSSQCFNNEKEQLENNTYDCSADIFSSSLMMHMNTHAESARLTAEANVQHSTPDNLKITSKKCINRDSLIPPVTLDLDFIPPSQSTPIVKLAVVPAKITPSVCILNTNQLSQCGRESIKKNLVWKTTSSNHCHRLTPKRTFWKPEKLRVQRGAVSLESAVRIKNKCDSSVCDFKDKDISPIVATEKRLSVKLRRRHTDNSSSHLDSTQEGCQGGGVKCKRTLLHPTLTPSQTAVAQTGNCDSEMAVKGILDGSNGYFLDNENQASDWSRDLFSDSF</sequence>
<dbReference type="GeneID" id="113121329"/>
<dbReference type="PANTHER" id="PTHR35537:SF1">
    <property type="entry name" value="DNA DAMAGE-INDUCED APOPTOSIS SUPPRESSOR PROTEIN"/>
    <property type="match status" value="1"/>
</dbReference>
<dbReference type="InParanoid" id="A0A3Q3ND23"/>
<dbReference type="InterPro" id="IPR012340">
    <property type="entry name" value="NA-bd_OB-fold"/>
</dbReference>
<organism evidence="2 3">
    <name type="scientific">Mastacembelus armatus</name>
    <name type="common">zig-zag eel</name>
    <dbReference type="NCBI Taxonomy" id="205130"/>
    <lineage>
        <taxon>Eukaryota</taxon>
        <taxon>Metazoa</taxon>
        <taxon>Chordata</taxon>
        <taxon>Craniata</taxon>
        <taxon>Vertebrata</taxon>
        <taxon>Euteleostomi</taxon>
        <taxon>Actinopterygii</taxon>
        <taxon>Neopterygii</taxon>
        <taxon>Teleostei</taxon>
        <taxon>Neoteleostei</taxon>
        <taxon>Acanthomorphata</taxon>
        <taxon>Anabantaria</taxon>
        <taxon>Synbranchiformes</taxon>
        <taxon>Mastacembelidae</taxon>
        <taxon>Mastacembelus</taxon>
    </lineage>
</organism>
<dbReference type="GeneTree" id="ENSGT00940000166008"/>
<evidence type="ECO:0000313" key="3">
    <source>
        <dbReference type="Proteomes" id="UP000261640"/>
    </source>
</evidence>
<feature type="compositionally biased region" description="Polar residues" evidence="1">
    <location>
        <begin position="254"/>
        <end position="281"/>
    </location>
</feature>
<feature type="compositionally biased region" description="Basic and acidic residues" evidence="1">
    <location>
        <begin position="406"/>
        <end position="418"/>
    </location>
</feature>
<feature type="compositionally biased region" description="Polar residues" evidence="1">
    <location>
        <begin position="450"/>
        <end position="460"/>
    </location>
</feature>
<dbReference type="Proteomes" id="UP000261640">
    <property type="component" value="Unplaced"/>
</dbReference>
<feature type="compositionally biased region" description="Polar residues" evidence="1">
    <location>
        <begin position="419"/>
        <end position="440"/>
    </location>
</feature>
<feature type="region of interest" description="Disordered" evidence="1">
    <location>
        <begin position="399"/>
        <end position="469"/>
    </location>
</feature>
<dbReference type="Gene3D" id="2.40.50.140">
    <property type="entry name" value="Nucleic acid-binding proteins"/>
    <property type="match status" value="1"/>
</dbReference>
<keyword evidence="3" id="KW-1185">Reference proteome</keyword>
<dbReference type="GO" id="GO:0005634">
    <property type="term" value="C:nucleus"/>
    <property type="evidence" value="ECO:0007669"/>
    <property type="project" value="TreeGrafter"/>
</dbReference>
<dbReference type="CTD" id="220042"/>
<reference evidence="2" key="2">
    <citation type="submission" date="2025-09" db="UniProtKB">
        <authorList>
            <consortium name="Ensembl"/>
        </authorList>
    </citation>
    <scope>IDENTIFICATION</scope>
</reference>
<dbReference type="PANTHER" id="PTHR35537">
    <property type="entry name" value="DNA DAMAGE-INDUCIBLE APOPTOSIS SUPPRESSOR PROTEIN DDIAS"/>
    <property type="match status" value="1"/>
</dbReference>
<proteinExistence type="predicted"/>